<dbReference type="EMBL" id="JAMKFB020000022">
    <property type="protein sequence ID" value="KAL0161532.1"/>
    <property type="molecule type" value="Genomic_DNA"/>
</dbReference>
<feature type="non-terminal residue" evidence="2">
    <location>
        <position position="207"/>
    </location>
</feature>
<feature type="compositionally biased region" description="Low complexity" evidence="1">
    <location>
        <begin position="1"/>
        <end position="11"/>
    </location>
</feature>
<protein>
    <submittedName>
        <fullName evidence="2">Uncharacterized protein</fullName>
    </submittedName>
</protein>
<evidence type="ECO:0000313" key="3">
    <source>
        <dbReference type="Proteomes" id="UP001529510"/>
    </source>
</evidence>
<accession>A0ABD0NJN5</accession>
<gene>
    <name evidence="2" type="ORF">M9458_045257</name>
</gene>
<feature type="compositionally biased region" description="Pro residues" evidence="1">
    <location>
        <begin position="12"/>
        <end position="68"/>
    </location>
</feature>
<reference evidence="2 3" key="1">
    <citation type="submission" date="2024-05" db="EMBL/GenBank/DDBJ databases">
        <title>Genome sequencing and assembly of Indian major carp, Cirrhinus mrigala (Hamilton, 1822).</title>
        <authorList>
            <person name="Mohindra V."/>
            <person name="Chowdhury L.M."/>
            <person name="Lal K."/>
            <person name="Jena J.K."/>
        </authorList>
    </citation>
    <scope>NUCLEOTIDE SEQUENCE [LARGE SCALE GENOMIC DNA]</scope>
    <source>
        <strain evidence="2">CM1030</strain>
        <tissue evidence="2">Blood</tissue>
    </source>
</reference>
<feature type="region of interest" description="Disordered" evidence="1">
    <location>
        <begin position="1"/>
        <end position="69"/>
    </location>
</feature>
<feature type="non-terminal residue" evidence="2">
    <location>
        <position position="1"/>
    </location>
</feature>
<organism evidence="2 3">
    <name type="scientific">Cirrhinus mrigala</name>
    <name type="common">Mrigala</name>
    <dbReference type="NCBI Taxonomy" id="683832"/>
    <lineage>
        <taxon>Eukaryota</taxon>
        <taxon>Metazoa</taxon>
        <taxon>Chordata</taxon>
        <taxon>Craniata</taxon>
        <taxon>Vertebrata</taxon>
        <taxon>Euteleostomi</taxon>
        <taxon>Actinopterygii</taxon>
        <taxon>Neopterygii</taxon>
        <taxon>Teleostei</taxon>
        <taxon>Ostariophysi</taxon>
        <taxon>Cypriniformes</taxon>
        <taxon>Cyprinidae</taxon>
        <taxon>Labeoninae</taxon>
        <taxon>Labeonini</taxon>
        <taxon>Cirrhinus</taxon>
    </lineage>
</organism>
<evidence type="ECO:0000256" key="1">
    <source>
        <dbReference type="SAM" id="MobiDB-lite"/>
    </source>
</evidence>
<dbReference type="AlphaFoldDB" id="A0ABD0NJN5"/>
<comment type="caution">
    <text evidence="2">The sequence shown here is derived from an EMBL/GenBank/DDBJ whole genome shotgun (WGS) entry which is preliminary data.</text>
</comment>
<evidence type="ECO:0000313" key="2">
    <source>
        <dbReference type="EMBL" id="KAL0161532.1"/>
    </source>
</evidence>
<name>A0ABD0NJN5_CIRMR</name>
<dbReference type="Proteomes" id="UP001529510">
    <property type="component" value="Unassembled WGS sequence"/>
</dbReference>
<sequence length="207" mass="21693">LLRLLLRSAPAPLRPPPAPPPVPPWRSPAPPPVPPWRSLAPPPVPPWRSPAPPPVPPWRSPAPPPVPPWRTALPSAPPWSTPVPHAPPPAPSWRAFVLPVLPQSPGPPQGPGPPALALSCSRPTAPLDCYSVGASGSRSLGGGYVTNLVCVPLSTNHQMSLSHHLHTLTVTMHLGLHLPSSTALIASVPVTNQASYKNPAPPQCTSR</sequence>
<keyword evidence="3" id="KW-1185">Reference proteome</keyword>
<proteinExistence type="predicted"/>
<dbReference type="PRINTS" id="PR01217">
    <property type="entry name" value="PRICHEXTENSN"/>
</dbReference>